<protein>
    <submittedName>
        <fullName evidence="3">Uncharacterized protein</fullName>
    </submittedName>
</protein>
<feature type="compositionally biased region" description="Basic and acidic residues" evidence="1">
    <location>
        <begin position="77"/>
        <end position="101"/>
    </location>
</feature>
<feature type="compositionally biased region" description="Low complexity" evidence="1">
    <location>
        <begin position="109"/>
        <end position="119"/>
    </location>
</feature>
<dbReference type="AlphaFoldDB" id="A0A914X013"/>
<sequence>MKPGHITPSGGRGRGCGDSLHRATTESQPGSMTREPEARATAAVNAGEGVGGRVRPRRKRDWARGEQSQSLVGRSSRAPEAEKDGTAVADKQRAPERKEVADSPAVHYAVIAAPTTAAANKRRRDHCKQTPRPSGHSAHSPTGQAPRDHFRPVSRRRRAPPPHTPANAPAMFIVCCPYPAPRKHNLRIDNRC</sequence>
<evidence type="ECO:0000313" key="2">
    <source>
        <dbReference type="Proteomes" id="UP000887566"/>
    </source>
</evidence>
<feature type="region of interest" description="Disordered" evidence="1">
    <location>
        <begin position="1"/>
        <end position="169"/>
    </location>
</feature>
<evidence type="ECO:0000256" key="1">
    <source>
        <dbReference type="SAM" id="MobiDB-lite"/>
    </source>
</evidence>
<keyword evidence="2" id="KW-1185">Reference proteome</keyword>
<dbReference type="WBParaSite" id="PSAMB.scaffold606size45983.g7510.t1">
    <property type="protein sequence ID" value="PSAMB.scaffold606size45983.g7510.t1"/>
    <property type="gene ID" value="PSAMB.scaffold606size45983.g7510"/>
</dbReference>
<reference evidence="3" key="1">
    <citation type="submission" date="2022-11" db="UniProtKB">
        <authorList>
            <consortium name="WormBaseParasite"/>
        </authorList>
    </citation>
    <scope>IDENTIFICATION</scope>
</reference>
<accession>A0A914X013</accession>
<organism evidence="2 3">
    <name type="scientific">Plectus sambesii</name>
    <dbReference type="NCBI Taxonomy" id="2011161"/>
    <lineage>
        <taxon>Eukaryota</taxon>
        <taxon>Metazoa</taxon>
        <taxon>Ecdysozoa</taxon>
        <taxon>Nematoda</taxon>
        <taxon>Chromadorea</taxon>
        <taxon>Plectida</taxon>
        <taxon>Plectina</taxon>
        <taxon>Plectoidea</taxon>
        <taxon>Plectidae</taxon>
        <taxon>Plectus</taxon>
    </lineage>
</organism>
<dbReference type="Proteomes" id="UP000887566">
    <property type="component" value="Unplaced"/>
</dbReference>
<evidence type="ECO:0000313" key="3">
    <source>
        <dbReference type="WBParaSite" id="PSAMB.scaffold606size45983.g7510.t1"/>
    </source>
</evidence>
<proteinExistence type="predicted"/>
<name>A0A914X013_9BILA</name>